<dbReference type="EMBL" id="BTPE01000003">
    <property type="protein sequence ID" value="GMQ32852.1"/>
    <property type="molecule type" value="Genomic_DNA"/>
</dbReference>
<accession>A0ABQ6PY36</accession>
<dbReference type="InterPro" id="IPR001537">
    <property type="entry name" value="SpoU_MeTrfase"/>
</dbReference>
<dbReference type="InterPro" id="IPR029026">
    <property type="entry name" value="tRNA_m1G_MTases_N"/>
</dbReference>
<dbReference type="InterPro" id="IPR033671">
    <property type="entry name" value="TrmH"/>
</dbReference>
<comment type="similarity">
    <text evidence="7">Belongs to the class IV-like SAM-binding methyltransferase superfamily. RNA methyltransferase TrmH family.</text>
</comment>
<comment type="caution">
    <text evidence="7">Lacks conserved residue(s) required for the propagation of feature annotation.</text>
</comment>
<comment type="catalytic activity">
    <reaction evidence="7">
        <text>guanosine(18) in tRNA + S-adenosyl-L-methionine = 2'-O-methylguanosine(18) in tRNA + S-adenosyl-L-homocysteine + H(+)</text>
        <dbReference type="Rhea" id="RHEA:20077"/>
        <dbReference type="Rhea" id="RHEA-COMP:10190"/>
        <dbReference type="Rhea" id="RHEA-COMP:10192"/>
        <dbReference type="ChEBI" id="CHEBI:15378"/>
        <dbReference type="ChEBI" id="CHEBI:57856"/>
        <dbReference type="ChEBI" id="CHEBI:59789"/>
        <dbReference type="ChEBI" id="CHEBI:74269"/>
        <dbReference type="ChEBI" id="CHEBI:74445"/>
        <dbReference type="EC" id="2.1.1.34"/>
    </reaction>
</comment>
<feature type="domain" description="tRNA/rRNA methyltransferase SpoU type" evidence="8">
    <location>
        <begin position="41"/>
        <end position="185"/>
    </location>
</feature>
<comment type="function">
    <text evidence="7">Catalyzes the 2'-O methylation of guanosine at position 18 in tRNA.</text>
</comment>
<keyword evidence="6 7" id="KW-0694">RNA-binding</keyword>
<dbReference type="EC" id="2.1.1.34" evidence="7"/>
<evidence type="ECO:0000256" key="1">
    <source>
        <dbReference type="ARBA" id="ARBA00022555"/>
    </source>
</evidence>
<gene>
    <name evidence="7" type="primary">trmH</name>
    <name evidence="9" type="ORF">Ataiwa_11240</name>
</gene>
<evidence type="ECO:0000256" key="4">
    <source>
        <dbReference type="ARBA" id="ARBA00022691"/>
    </source>
</evidence>
<feature type="binding site" evidence="7">
    <location>
        <position position="165"/>
    </location>
    <ligand>
        <name>S-adenosyl-L-methionine</name>
        <dbReference type="ChEBI" id="CHEBI:59789"/>
    </ligand>
</feature>
<keyword evidence="10" id="KW-1185">Reference proteome</keyword>
<dbReference type="SUPFAM" id="SSF75217">
    <property type="entry name" value="alpha/beta knot"/>
    <property type="match status" value="1"/>
</dbReference>
<keyword evidence="3 7" id="KW-0808">Transferase</keyword>
<dbReference type="RefSeq" id="WP_338227650.1">
    <property type="nucleotide sequence ID" value="NZ_BTPE01000003.1"/>
</dbReference>
<proteinExistence type="inferred from homology"/>
<name>A0ABQ6PY36_9BACT</name>
<evidence type="ECO:0000256" key="2">
    <source>
        <dbReference type="ARBA" id="ARBA00022603"/>
    </source>
</evidence>
<keyword evidence="5 7" id="KW-0819">tRNA processing</keyword>
<dbReference type="PANTHER" id="PTHR43453:SF1">
    <property type="entry name" value="TRNA_RRNA METHYLTRANSFERASE SPOU TYPE DOMAIN-CONTAINING PROTEIN"/>
    <property type="match status" value="1"/>
</dbReference>
<keyword evidence="2 7" id="KW-0489">Methyltransferase</keyword>
<evidence type="ECO:0000313" key="10">
    <source>
        <dbReference type="Proteomes" id="UP001307705"/>
    </source>
</evidence>
<dbReference type="Gene3D" id="3.40.1280.10">
    <property type="match status" value="1"/>
</dbReference>
<keyword evidence="4 7" id="KW-0949">S-adenosyl-L-methionine</keyword>
<dbReference type="HAMAP" id="MF_02060">
    <property type="entry name" value="tRNA_methyltr_TrmH"/>
    <property type="match status" value="1"/>
</dbReference>
<dbReference type="PANTHER" id="PTHR43453">
    <property type="entry name" value="RRNA METHYLASE-LIKE"/>
    <property type="match status" value="1"/>
</dbReference>
<dbReference type="GO" id="GO:0032259">
    <property type="term" value="P:methylation"/>
    <property type="evidence" value="ECO:0007669"/>
    <property type="project" value="UniProtKB-KW"/>
</dbReference>
<evidence type="ECO:0000259" key="8">
    <source>
        <dbReference type="Pfam" id="PF00588"/>
    </source>
</evidence>
<dbReference type="InterPro" id="IPR029028">
    <property type="entry name" value="Alpha/beta_knot_MTases"/>
</dbReference>
<dbReference type="Proteomes" id="UP001307705">
    <property type="component" value="Unassembled WGS sequence"/>
</dbReference>
<evidence type="ECO:0000256" key="6">
    <source>
        <dbReference type="ARBA" id="ARBA00022884"/>
    </source>
</evidence>
<comment type="caution">
    <text evidence="9">The sequence shown here is derived from an EMBL/GenBank/DDBJ whole genome shotgun (WGS) entry which is preliminary data.</text>
</comment>
<reference evidence="9 10" key="1">
    <citation type="submission" date="2023-08" db="EMBL/GenBank/DDBJ databases">
        <title>Draft genome sequence of Algoriphagus taiwanensis.</title>
        <authorList>
            <person name="Takatani N."/>
            <person name="Hosokawa M."/>
            <person name="Sawabe T."/>
        </authorList>
    </citation>
    <scope>NUCLEOTIDE SEQUENCE [LARGE SCALE GENOMIC DNA]</scope>
    <source>
        <strain evidence="9 10">JCM 19755</strain>
    </source>
</reference>
<evidence type="ECO:0000256" key="3">
    <source>
        <dbReference type="ARBA" id="ARBA00022679"/>
    </source>
</evidence>
<evidence type="ECO:0000256" key="7">
    <source>
        <dbReference type="HAMAP-Rule" id="MF_02060"/>
    </source>
</evidence>
<protein>
    <recommendedName>
        <fullName evidence="7">tRNA (guanosine(18)-2'-O)-methyltransferase</fullName>
        <ecNumber evidence="7">2.1.1.34</ecNumber>
    </recommendedName>
    <alternativeName>
        <fullName evidence="7">tRNA [Gm18] methyltransferase</fullName>
    </alternativeName>
</protein>
<keyword evidence="1 7" id="KW-0820">tRNA-binding</keyword>
<evidence type="ECO:0000313" key="9">
    <source>
        <dbReference type="EMBL" id="GMQ32852.1"/>
    </source>
</evidence>
<dbReference type="Pfam" id="PF00588">
    <property type="entry name" value="SpoU_methylase"/>
    <property type="match status" value="1"/>
</dbReference>
<feature type="binding site" evidence="7">
    <location>
        <position position="122"/>
    </location>
    <ligand>
        <name>S-adenosyl-L-methionine</name>
        <dbReference type="ChEBI" id="CHEBI:59789"/>
    </ligand>
</feature>
<dbReference type="CDD" id="cd18092">
    <property type="entry name" value="SpoU-like_TrmH"/>
    <property type="match status" value="1"/>
</dbReference>
<sequence>MNQSNSHGDKEAELLNYLGQFITEHKKEVMEKALSQRTRFITVVLEDIFKPHNASAVLRTCDCFGVQDIHVIEKTNQYKINPYVTRGASQWVDLYKYFEQEGSSVKTCFKQLRSQGYRIVATTPAKGSISIHDLEPDQKLALVFGNEHEGISQEVKEEADQLVHIPMLGFTDSFNISVSASIFLFDLIKKAEKFNHPDFFLSEREKEDIRIKWYRSVVKYSEVHEKVFWEKIKGNT</sequence>
<dbReference type="GO" id="GO:0008168">
    <property type="term" value="F:methyltransferase activity"/>
    <property type="evidence" value="ECO:0007669"/>
    <property type="project" value="UniProtKB-KW"/>
</dbReference>
<evidence type="ECO:0000256" key="5">
    <source>
        <dbReference type="ARBA" id="ARBA00022694"/>
    </source>
</evidence>
<organism evidence="9 10">
    <name type="scientific">Algoriphagus taiwanensis</name>
    <dbReference type="NCBI Taxonomy" id="1445656"/>
    <lineage>
        <taxon>Bacteria</taxon>
        <taxon>Pseudomonadati</taxon>
        <taxon>Bacteroidota</taxon>
        <taxon>Cytophagia</taxon>
        <taxon>Cytophagales</taxon>
        <taxon>Cyclobacteriaceae</taxon>
        <taxon>Algoriphagus</taxon>
    </lineage>
</organism>